<feature type="region of interest" description="Disordered" evidence="1">
    <location>
        <begin position="125"/>
        <end position="167"/>
    </location>
</feature>
<reference evidence="4" key="2">
    <citation type="submission" date="2013-12" db="EMBL/GenBank/DDBJ databases">
        <title>Evolution of pathogenesis and genome organization in the Tremellales.</title>
        <authorList>
            <person name="Cuomo C."/>
            <person name="Litvintseva A."/>
            <person name="Heitman J."/>
            <person name="Chen Y."/>
            <person name="Sun S."/>
            <person name="Springer D."/>
            <person name="Dromer F."/>
            <person name="Young S."/>
            <person name="Zeng Q."/>
            <person name="Chapman S."/>
            <person name="Gujja S."/>
            <person name="Saif S."/>
            <person name="Birren B."/>
        </authorList>
    </citation>
    <scope>NUCLEOTIDE SEQUENCE [LARGE SCALE GENOMIC DNA]</scope>
    <source>
        <strain evidence="4">BCC8398</strain>
    </source>
</reference>
<name>A0A1B9GKF3_9TREE</name>
<reference evidence="3 4" key="1">
    <citation type="submission" date="2013-07" db="EMBL/GenBank/DDBJ databases">
        <title>The Genome Sequence of Cryptococcus heveanensis BCC8398.</title>
        <authorList>
            <consortium name="The Broad Institute Genome Sequencing Platform"/>
            <person name="Cuomo C."/>
            <person name="Litvintseva A."/>
            <person name="Chen Y."/>
            <person name="Heitman J."/>
            <person name="Sun S."/>
            <person name="Springer D."/>
            <person name="Dromer F."/>
            <person name="Young S.K."/>
            <person name="Zeng Q."/>
            <person name="Gargeya S."/>
            <person name="Fitzgerald M."/>
            <person name="Abouelleil A."/>
            <person name="Alvarado L."/>
            <person name="Berlin A.M."/>
            <person name="Chapman S.B."/>
            <person name="Dewar J."/>
            <person name="Goldberg J."/>
            <person name="Griggs A."/>
            <person name="Gujja S."/>
            <person name="Hansen M."/>
            <person name="Howarth C."/>
            <person name="Imamovic A."/>
            <person name="Larimer J."/>
            <person name="McCowan C."/>
            <person name="Murphy C."/>
            <person name="Pearson M."/>
            <person name="Priest M."/>
            <person name="Roberts A."/>
            <person name="Saif S."/>
            <person name="Shea T."/>
            <person name="Sykes S."/>
            <person name="Wortman J."/>
            <person name="Nusbaum C."/>
            <person name="Birren B."/>
        </authorList>
    </citation>
    <scope>NUCLEOTIDE SEQUENCE [LARGE SCALE GENOMIC DNA]</scope>
    <source>
        <strain evidence="3 4">BCC8398</strain>
    </source>
</reference>
<proteinExistence type="predicted"/>
<evidence type="ECO:0000259" key="2">
    <source>
        <dbReference type="PROSITE" id="PS50172"/>
    </source>
</evidence>
<feature type="region of interest" description="Disordered" evidence="1">
    <location>
        <begin position="496"/>
        <end position="538"/>
    </location>
</feature>
<feature type="compositionally biased region" description="Polar residues" evidence="1">
    <location>
        <begin position="149"/>
        <end position="162"/>
    </location>
</feature>
<dbReference type="Proteomes" id="UP000092666">
    <property type="component" value="Unassembled WGS sequence"/>
</dbReference>
<accession>A0A1B9GKF3</accession>
<feature type="compositionally biased region" description="Polar residues" evidence="1">
    <location>
        <begin position="643"/>
        <end position="658"/>
    </location>
</feature>
<feature type="domain" description="BRCT" evidence="2">
    <location>
        <begin position="29"/>
        <end position="119"/>
    </location>
</feature>
<feature type="region of interest" description="Disordered" evidence="1">
    <location>
        <begin position="440"/>
        <end position="479"/>
    </location>
</feature>
<evidence type="ECO:0000313" key="3">
    <source>
        <dbReference type="EMBL" id="OCF31592.1"/>
    </source>
</evidence>
<feature type="compositionally biased region" description="Basic and acidic residues" evidence="1">
    <location>
        <begin position="127"/>
        <end position="146"/>
    </location>
</feature>
<keyword evidence="4" id="KW-1185">Reference proteome</keyword>
<feature type="region of interest" description="Disordered" evidence="1">
    <location>
        <begin position="551"/>
        <end position="669"/>
    </location>
</feature>
<feature type="compositionally biased region" description="Polar residues" evidence="1">
    <location>
        <begin position="208"/>
        <end position="226"/>
    </location>
</feature>
<protein>
    <recommendedName>
        <fullName evidence="2">BRCT domain-containing protein</fullName>
    </recommendedName>
</protein>
<feature type="compositionally biased region" description="Polar residues" evidence="1">
    <location>
        <begin position="458"/>
        <end position="470"/>
    </location>
</feature>
<dbReference type="PROSITE" id="PS50172">
    <property type="entry name" value="BRCT"/>
    <property type="match status" value="1"/>
</dbReference>
<feature type="compositionally biased region" description="Polar residues" evidence="1">
    <location>
        <begin position="524"/>
        <end position="538"/>
    </location>
</feature>
<sequence length="718" mass="78235">MSNLPTPTSASNQLFPTTSLDPVKTTTTTRKKLFLEAIFSVYAPPEEKIAIEQFVMNEGGGAITASYDSAQYILIPKSINTHQAVSTLGPKLGRKAIRLEWIQDALSREEYVSRASYWAIPRSATAKPDKAEARSEAITRPSDPRLKGASQSEWSNGTSSAVSLPRSVATKLDPEGSWALTSYHTSGSLKSCIDDQRALDQAAWATAHRSQAAKSAPSNTSNTSHPRGSGPTVRPYWNLYAASCPRSPASPASALTTGLQIQTSQSVCETQSGLSYNRPTASRSPGRSNPLLKPLWTGHFFWVVGGPVAGSELAKKITARGGRMVDCLTRASRVIFAPPPLEFLQQTINDYRRSQQTNWHQRPCLAIAEGWIRECHAAGETRSWTPYRIIDDRMFMDKEYWRSVGGGFRWREIQPREEREERERFLSGFKISASSASRIQSLGSSLESQSSGPDKPADSSSPQNIVSTADGNKEKPANARKLTLIEEWRAARKLSLKISEPSETGSPKEEESTQAGGPGDISYPTPTSPVAQAGSKTKQWTALADAFVKSQKAVAEGDVGSKTSTTAGEPPKELPVPQQEKDDDYADLAGLFSSDDETMDIETEEDSEDDMSHDDGEEDNDDWEFVGSPGRLPSSVKVKQEGNDSCNSSPLLSISQESHPLKITRQPPRKAAKAAIERIATVQALGEQISNKELDQLFSRAEIASVPEADRDSAKLVS</sequence>
<dbReference type="EMBL" id="KV700133">
    <property type="protein sequence ID" value="OCF31592.1"/>
    <property type="molecule type" value="Genomic_DNA"/>
</dbReference>
<dbReference type="AlphaFoldDB" id="A0A1B9GKF3"/>
<evidence type="ECO:0000313" key="4">
    <source>
        <dbReference type="Proteomes" id="UP000092666"/>
    </source>
</evidence>
<evidence type="ECO:0000256" key="1">
    <source>
        <dbReference type="SAM" id="MobiDB-lite"/>
    </source>
</evidence>
<feature type="region of interest" description="Disordered" evidence="1">
    <location>
        <begin position="1"/>
        <end position="21"/>
    </location>
</feature>
<feature type="compositionally biased region" description="Acidic residues" evidence="1">
    <location>
        <begin position="594"/>
        <end position="624"/>
    </location>
</feature>
<dbReference type="InterPro" id="IPR001357">
    <property type="entry name" value="BRCT_dom"/>
</dbReference>
<feature type="compositionally biased region" description="Polar residues" evidence="1">
    <location>
        <begin position="1"/>
        <end position="20"/>
    </location>
</feature>
<organism evidence="3 4">
    <name type="scientific">Kwoniella heveanensis BCC8398</name>
    <dbReference type="NCBI Taxonomy" id="1296120"/>
    <lineage>
        <taxon>Eukaryota</taxon>
        <taxon>Fungi</taxon>
        <taxon>Dikarya</taxon>
        <taxon>Basidiomycota</taxon>
        <taxon>Agaricomycotina</taxon>
        <taxon>Tremellomycetes</taxon>
        <taxon>Tremellales</taxon>
        <taxon>Cryptococcaceae</taxon>
        <taxon>Kwoniella</taxon>
    </lineage>
</organism>
<gene>
    <name evidence="3" type="ORF">I316_06791</name>
</gene>
<feature type="compositionally biased region" description="Low complexity" evidence="1">
    <location>
        <begin position="440"/>
        <end position="452"/>
    </location>
</feature>
<feature type="region of interest" description="Disordered" evidence="1">
    <location>
        <begin position="204"/>
        <end position="231"/>
    </location>
</feature>